<organism evidence="2 3">
    <name type="scientific">Durusdinium trenchii</name>
    <dbReference type="NCBI Taxonomy" id="1381693"/>
    <lineage>
        <taxon>Eukaryota</taxon>
        <taxon>Sar</taxon>
        <taxon>Alveolata</taxon>
        <taxon>Dinophyceae</taxon>
        <taxon>Suessiales</taxon>
        <taxon>Symbiodiniaceae</taxon>
        <taxon>Durusdinium</taxon>
    </lineage>
</organism>
<evidence type="ECO:0000256" key="1">
    <source>
        <dbReference type="SAM" id="MobiDB-lite"/>
    </source>
</evidence>
<evidence type="ECO:0000313" key="2">
    <source>
        <dbReference type="EMBL" id="CAK9060950.1"/>
    </source>
</evidence>
<feature type="non-terminal residue" evidence="2">
    <location>
        <position position="1"/>
    </location>
</feature>
<feature type="compositionally biased region" description="Basic and acidic residues" evidence="1">
    <location>
        <begin position="137"/>
        <end position="151"/>
    </location>
</feature>
<evidence type="ECO:0000313" key="3">
    <source>
        <dbReference type="Proteomes" id="UP001642484"/>
    </source>
</evidence>
<comment type="caution">
    <text evidence="2">The sequence shown here is derived from an EMBL/GenBank/DDBJ whole genome shotgun (WGS) entry which is preliminary data.</text>
</comment>
<feature type="compositionally biased region" description="Basic and acidic residues" evidence="1">
    <location>
        <begin position="103"/>
        <end position="124"/>
    </location>
</feature>
<keyword evidence="3" id="KW-1185">Reference proteome</keyword>
<evidence type="ECO:0008006" key="4">
    <source>
        <dbReference type="Google" id="ProtNLM"/>
    </source>
</evidence>
<feature type="region of interest" description="Disordered" evidence="1">
    <location>
        <begin position="1"/>
        <end position="33"/>
    </location>
</feature>
<protein>
    <recommendedName>
        <fullName evidence="4">PH domain-containing protein</fullName>
    </recommendedName>
</protein>
<sequence>SSSSSFGAGHTVPARKTHSDVREKYQNKSALAAGNAQQMPAMMMQMMAMMAGWQQEGQAPGGLQGLQLFGNTRKKQKMLEGGAPEASRADASSLPVASTVAALKDREVERSSSKELHESQEESFHGLAGKPFVIPEIKGDPPKELPERTAEESITAMANATRAREKKNKQAREDAEEDPPPKAAKTAKGKAKPKTKPKPDKAHTPEELKTPEPKGKRSQAKSAKAQPADVSPNADGIPMTAEKALVMKKGDPTFFWGQGRVHRNDTSGHWRCFKKKSDKSDRKFKIGEGDEAEKASWVKALKWIEESS</sequence>
<accession>A0ABP0NF47</accession>
<gene>
    <name evidence="2" type="ORF">CCMP2556_LOCUS29979</name>
</gene>
<feature type="compositionally biased region" description="Basic and acidic residues" evidence="1">
    <location>
        <begin position="17"/>
        <end position="26"/>
    </location>
</feature>
<dbReference type="EMBL" id="CAXAMN010021576">
    <property type="protein sequence ID" value="CAK9060950.1"/>
    <property type="molecule type" value="Genomic_DNA"/>
</dbReference>
<feature type="compositionally biased region" description="Basic residues" evidence="1">
    <location>
        <begin position="185"/>
        <end position="196"/>
    </location>
</feature>
<dbReference type="Proteomes" id="UP001642484">
    <property type="component" value="Unassembled WGS sequence"/>
</dbReference>
<reference evidence="2 3" key="1">
    <citation type="submission" date="2024-02" db="EMBL/GenBank/DDBJ databases">
        <authorList>
            <person name="Chen Y."/>
            <person name="Shah S."/>
            <person name="Dougan E. K."/>
            <person name="Thang M."/>
            <person name="Chan C."/>
        </authorList>
    </citation>
    <scope>NUCLEOTIDE SEQUENCE [LARGE SCALE GENOMIC DNA]</scope>
</reference>
<proteinExistence type="predicted"/>
<feature type="compositionally biased region" description="Basic and acidic residues" evidence="1">
    <location>
        <begin position="197"/>
        <end position="215"/>
    </location>
</feature>
<feature type="region of interest" description="Disordered" evidence="1">
    <location>
        <begin position="74"/>
        <end position="236"/>
    </location>
</feature>
<name>A0ABP0NF47_9DINO</name>